<proteinExistence type="predicted"/>
<dbReference type="GeneID" id="100488210"/>
<dbReference type="AGR" id="Xenbase:XB-GENE-29079111"/>
<protein>
    <submittedName>
        <fullName evidence="2">Kinesin-like protein KIF27 isoform X2</fullName>
    </submittedName>
</protein>
<name>A0A8J0QUM5_XENTR</name>
<dbReference type="AlphaFoldDB" id="A0A8J0QUM5"/>
<keyword evidence="1" id="KW-1185">Reference proteome</keyword>
<reference evidence="2" key="1">
    <citation type="submission" date="2025-08" db="UniProtKB">
        <authorList>
            <consortium name="RefSeq"/>
        </authorList>
    </citation>
    <scope>IDENTIFICATION</scope>
    <source>
        <strain evidence="2">Nigerian</strain>
        <tissue evidence="2">Liver and blood</tissue>
    </source>
</reference>
<dbReference type="RefSeq" id="XP_002939032.1">
    <property type="nucleotide sequence ID" value="XM_002938986.5"/>
</dbReference>
<dbReference type="Proteomes" id="UP000008143">
    <property type="component" value="Chromosome 5"/>
</dbReference>
<gene>
    <name evidence="2 3" type="primary">LOC100488210</name>
</gene>
<evidence type="ECO:0000313" key="2">
    <source>
        <dbReference type="RefSeq" id="XP_002939032.1"/>
    </source>
</evidence>
<accession>A0A8J0QUM5</accession>
<organism evidence="1 2">
    <name type="scientific">Xenopus tropicalis</name>
    <name type="common">Western clawed frog</name>
    <name type="synonym">Silurana tropicalis</name>
    <dbReference type="NCBI Taxonomy" id="8364"/>
    <lineage>
        <taxon>Eukaryota</taxon>
        <taxon>Metazoa</taxon>
        <taxon>Chordata</taxon>
        <taxon>Craniata</taxon>
        <taxon>Vertebrata</taxon>
        <taxon>Euteleostomi</taxon>
        <taxon>Amphibia</taxon>
        <taxon>Batrachia</taxon>
        <taxon>Anura</taxon>
        <taxon>Pipoidea</taxon>
        <taxon>Pipidae</taxon>
        <taxon>Xenopodinae</taxon>
        <taxon>Xenopus</taxon>
        <taxon>Silurana</taxon>
    </lineage>
</organism>
<dbReference type="KEGG" id="xtr:100488210"/>
<sequence>MGECAPQWFLGLERMAGYRKSTHCSSWRRGIEALEAAIEYKNKYIQNRQKVLIDSSRILTQSEANIIKKFSSLSPSETRSILVRYFNKAITLQPKN</sequence>
<evidence type="ECO:0000313" key="3">
    <source>
        <dbReference type="Xenbase" id="XB-GENE-29079111"/>
    </source>
</evidence>
<dbReference type="Xenbase" id="XB-GENE-29079111">
    <property type="gene designation" value="LOC100488210"/>
</dbReference>
<evidence type="ECO:0000313" key="1">
    <source>
        <dbReference type="Proteomes" id="UP000008143"/>
    </source>
</evidence>